<evidence type="ECO:0000256" key="1">
    <source>
        <dbReference type="SAM" id="MobiDB-lite"/>
    </source>
</evidence>
<keyword evidence="3" id="KW-0378">Hydrolase</keyword>
<dbReference type="GO" id="GO:0016787">
    <property type="term" value="F:hydrolase activity"/>
    <property type="evidence" value="ECO:0007669"/>
    <property type="project" value="UniProtKB-KW"/>
</dbReference>
<dbReference type="PANTHER" id="PTHR43798">
    <property type="entry name" value="MONOACYLGLYCEROL LIPASE"/>
    <property type="match status" value="1"/>
</dbReference>
<comment type="caution">
    <text evidence="3">The sequence shown here is derived from an EMBL/GenBank/DDBJ whole genome shotgun (WGS) entry which is preliminary data.</text>
</comment>
<feature type="domain" description="AB hydrolase-1" evidence="2">
    <location>
        <begin position="82"/>
        <end position="306"/>
    </location>
</feature>
<dbReference type="InterPro" id="IPR006311">
    <property type="entry name" value="TAT_signal"/>
</dbReference>
<proteinExistence type="predicted"/>
<sequence length="313" mass="33718">MDKKNHRQGNLERRTLLSTIGAIGLGAAISLPARAKSAPPHRLPAQTEWDAEPPQAPAHSGHIAIEGGRLYYWDTGGDGPAIVLLHANTGSAMTWGYQQPVMANAGYRVIGYSRWGHQGSEFPAGSSLGSAVDDLRHLLDALEINRCHIVATAAGGFTAADFAILHPDRLHSLTIASSWCGITDPDFVRVSRAILPPGFHDLPPEFREVGPSYRAGNPAGTARWIELQRAAIPGDPVRQPRSVEVTPDTLARLPFPILLMTGDADLYMPPSLMRDLAARLPNAEMVGIGEAGHAAYWEQPRAFNRAVLEFIGG</sequence>
<dbReference type="PRINTS" id="PR00111">
    <property type="entry name" value="ABHYDROLASE"/>
</dbReference>
<reference evidence="3 4" key="1">
    <citation type="submission" date="2020-08" db="EMBL/GenBank/DDBJ databases">
        <title>Draft genome sequence of Parasphingopyxis sp. GrpM-11.</title>
        <authorList>
            <person name="Oh J."/>
            <person name="Roh D.-H."/>
        </authorList>
    </citation>
    <scope>NUCLEOTIDE SEQUENCE [LARGE SCALE GENOMIC DNA]</scope>
    <source>
        <strain evidence="3 4">GrpM-11</strain>
    </source>
</reference>
<dbReference type="InterPro" id="IPR029058">
    <property type="entry name" value="AB_hydrolase_fold"/>
</dbReference>
<dbReference type="PANTHER" id="PTHR43798:SF33">
    <property type="entry name" value="HYDROLASE, PUTATIVE (AFU_ORTHOLOGUE AFUA_2G14860)-RELATED"/>
    <property type="match status" value="1"/>
</dbReference>
<dbReference type="InterPro" id="IPR000073">
    <property type="entry name" value="AB_hydrolase_1"/>
</dbReference>
<dbReference type="Pfam" id="PF12697">
    <property type="entry name" value="Abhydrolase_6"/>
    <property type="match status" value="1"/>
</dbReference>
<evidence type="ECO:0000313" key="3">
    <source>
        <dbReference type="EMBL" id="MBC2777036.1"/>
    </source>
</evidence>
<evidence type="ECO:0000259" key="2">
    <source>
        <dbReference type="Pfam" id="PF12697"/>
    </source>
</evidence>
<dbReference type="PROSITE" id="PS51318">
    <property type="entry name" value="TAT"/>
    <property type="match status" value="1"/>
</dbReference>
<evidence type="ECO:0000313" key="4">
    <source>
        <dbReference type="Proteomes" id="UP000564378"/>
    </source>
</evidence>
<dbReference type="GO" id="GO:0016020">
    <property type="term" value="C:membrane"/>
    <property type="evidence" value="ECO:0007669"/>
    <property type="project" value="TreeGrafter"/>
</dbReference>
<dbReference type="SUPFAM" id="SSF53474">
    <property type="entry name" value="alpha/beta-Hydrolases"/>
    <property type="match status" value="1"/>
</dbReference>
<dbReference type="Gene3D" id="3.40.50.1820">
    <property type="entry name" value="alpha/beta hydrolase"/>
    <property type="match status" value="1"/>
</dbReference>
<name>A0A842HVC1_9SPHN</name>
<feature type="region of interest" description="Disordered" evidence="1">
    <location>
        <begin position="37"/>
        <end position="60"/>
    </location>
</feature>
<accession>A0A842HVC1</accession>
<dbReference type="Proteomes" id="UP000564378">
    <property type="component" value="Unassembled WGS sequence"/>
</dbReference>
<dbReference type="RefSeq" id="WP_185800270.1">
    <property type="nucleotide sequence ID" value="NZ_JACJVJ010000001.1"/>
</dbReference>
<gene>
    <name evidence="3" type="ORF">H6P80_05310</name>
</gene>
<keyword evidence="4" id="KW-1185">Reference proteome</keyword>
<protein>
    <submittedName>
        <fullName evidence="3">Alpha/beta hydrolase</fullName>
    </submittedName>
</protein>
<dbReference type="AlphaFoldDB" id="A0A842HVC1"/>
<dbReference type="InterPro" id="IPR050266">
    <property type="entry name" value="AB_hydrolase_sf"/>
</dbReference>
<organism evidence="3 4">
    <name type="scientific">Parasphingopyxis marina</name>
    <dbReference type="NCBI Taxonomy" id="2761622"/>
    <lineage>
        <taxon>Bacteria</taxon>
        <taxon>Pseudomonadati</taxon>
        <taxon>Pseudomonadota</taxon>
        <taxon>Alphaproteobacteria</taxon>
        <taxon>Sphingomonadales</taxon>
        <taxon>Sphingomonadaceae</taxon>
        <taxon>Parasphingopyxis</taxon>
    </lineage>
</organism>
<dbReference type="EMBL" id="JACJVJ010000001">
    <property type="protein sequence ID" value="MBC2777036.1"/>
    <property type="molecule type" value="Genomic_DNA"/>
</dbReference>